<dbReference type="EMBL" id="JAQQXQ010000008">
    <property type="protein sequence ID" value="MDC8755213.1"/>
    <property type="molecule type" value="Genomic_DNA"/>
</dbReference>
<comment type="caution">
    <text evidence="4">The sequence shown here is derived from an EMBL/GenBank/DDBJ whole genome shotgun (WGS) entry which is preliminary data.</text>
</comment>
<dbReference type="RefSeq" id="WP_273678424.1">
    <property type="nucleotide sequence ID" value="NZ_JAQQXQ010000008.1"/>
</dbReference>
<evidence type="ECO:0000259" key="3">
    <source>
        <dbReference type="Pfam" id="PF04784"/>
    </source>
</evidence>
<accession>A0ABT5JR17</accession>
<evidence type="ECO:0000256" key="2">
    <source>
        <dbReference type="SAM" id="SignalP"/>
    </source>
</evidence>
<name>A0ABT5JR17_9SPHN</name>
<feature type="domain" description="DUF547" evidence="3">
    <location>
        <begin position="129"/>
        <end position="239"/>
    </location>
</feature>
<feature type="region of interest" description="Disordered" evidence="1">
    <location>
        <begin position="358"/>
        <end position="378"/>
    </location>
</feature>
<evidence type="ECO:0000313" key="5">
    <source>
        <dbReference type="Proteomes" id="UP001216558"/>
    </source>
</evidence>
<dbReference type="InterPro" id="IPR006869">
    <property type="entry name" value="DUF547"/>
</dbReference>
<dbReference type="Pfam" id="PF04784">
    <property type="entry name" value="DUF547"/>
    <property type="match status" value="1"/>
</dbReference>
<gene>
    <name evidence="4" type="ORF">OIK40_11245</name>
</gene>
<organism evidence="4 5">
    <name type="scientific">Erythrobacter fulvus</name>
    <dbReference type="NCBI Taxonomy" id="2987523"/>
    <lineage>
        <taxon>Bacteria</taxon>
        <taxon>Pseudomonadati</taxon>
        <taxon>Pseudomonadota</taxon>
        <taxon>Alphaproteobacteria</taxon>
        <taxon>Sphingomonadales</taxon>
        <taxon>Erythrobacteraceae</taxon>
        <taxon>Erythrobacter/Porphyrobacter group</taxon>
        <taxon>Erythrobacter</taxon>
    </lineage>
</organism>
<protein>
    <submittedName>
        <fullName evidence="4">DUF547 domain-containing protein</fullName>
    </submittedName>
</protein>
<keyword evidence="5" id="KW-1185">Reference proteome</keyword>
<dbReference type="Proteomes" id="UP001216558">
    <property type="component" value="Unassembled WGS sequence"/>
</dbReference>
<keyword evidence="2" id="KW-0732">Signal</keyword>
<reference evidence="4 5" key="1">
    <citation type="submission" date="2022-10" db="EMBL/GenBank/DDBJ databases">
        <title>Erythrobacter sp. sf7 Genome sequencing.</title>
        <authorList>
            <person name="Park S."/>
        </authorList>
    </citation>
    <scope>NUCLEOTIDE SEQUENCE [LARGE SCALE GENOMIC DNA]</scope>
    <source>
        <strain evidence="5">sf7</strain>
    </source>
</reference>
<feature type="compositionally biased region" description="Basic and acidic residues" evidence="1">
    <location>
        <begin position="369"/>
        <end position="378"/>
    </location>
</feature>
<proteinExistence type="predicted"/>
<feature type="chain" id="PRO_5046822435" evidence="2">
    <location>
        <begin position="26"/>
        <end position="378"/>
    </location>
</feature>
<evidence type="ECO:0000256" key="1">
    <source>
        <dbReference type="SAM" id="MobiDB-lite"/>
    </source>
</evidence>
<feature type="signal peptide" evidence="2">
    <location>
        <begin position="1"/>
        <end position="25"/>
    </location>
</feature>
<evidence type="ECO:0000313" key="4">
    <source>
        <dbReference type="EMBL" id="MDC8755213.1"/>
    </source>
</evidence>
<sequence length="378" mass="42059">MIRFASHSALIAAAAGLLLTPAVQAQTAAASEGDFATFAPSGTPNSDKIDYSIWDEAMKNLVVSMGPSLRESAPRPDASLGSRRQYGHVSRYRLEGTRVMFSFLDADVISSFSEYRKDLENTADIVDIQSLSRNEQLAYWINLHNVAVIEQIANAWPVRQPREIKNDGVPMDEARFITVEGIKLSPRDIREKIVYRHWQDPMVIYGFWRGEIGGPSLQKEAFNADNVARLLTRGAADFVNSLRGSQEQGNKLHVSELYKEAAPYFFPDFEKDLRAHLARYADEQTAALLAKTTGAEATVAEHDIADLAGGSREPTYQNIQGADGTQQSFRIPQSMTALLRERESKFQEIIRQGRTGTVTFSNIDMPGDPEDKEKGEVE</sequence>